<dbReference type="AlphaFoldDB" id="A0A2Z6P709"/>
<gene>
    <name evidence="2" type="ORF">TSUD_244730</name>
</gene>
<evidence type="ECO:0000313" key="3">
    <source>
        <dbReference type="Proteomes" id="UP000242715"/>
    </source>
</evidence>
<protein>
    <submittedName>
        <fullName evidence="2">Uncharacterized protein</fullName>
    </submittedName>
</protein>
<feature type="signal peptide" evidence="1">
    <location>
        <begin position="1"/>
        <end position="29"/>
    </location>
</feature>
<keyword evidence="1" id="KW-0732">Signal</keyword>
<organism evidence="2 3">
    <name type="scientific">Trifolium subterraneum</name>
    <name type="common">Subterranean clover</name>
    <dbReference type="NCBI Taxonomy" id="3900"/>
    <lineage>
        <taxon>Eukaryota</taxon>
        <taxon>Viridiplantae</taxon>
        <taxon>Streptophyta</taxon>
        <taxon>Embryophyta</taxon>
        <taxon>Tracheophyta</taxon>
        <taxon>Spermatophyta</taxon>
        <taxon>Magnoliopsida</taxon>
        <taxon>eudicotyledons</taxon>
        <taxon>Gunneridae</taxon>
        <taxon>Pentapetalae</taxon>
        <taxon>rosids</taxon>
        <taxon>fabids</taxon>
        <taxon>Fabales</taxon>
        <taxon>Fabaceae</taxon>
        <taxon>Papilionoideae</taxon>
        <taxon>50 kb inversion clade</taxon>
        <taxon>NPAAA clade</taxon>
        <taxon>Hologalegina</taxon>
        <taxon>IRL clade</taxon>
        <taxon>Trifolieae</taxon>
        <taxon>Trifolium</taxon>
    </lineage>
</organism>
<keyword evidence="3" id="KW-1185">Reference proteome</keyword>
<evidence type="ECO:0000256" key="1">
    <source>
        <dbReference type="SAM" id="SignalP"/>
    </source>
</evidence>
<evidence type="ECO:0000313" key="2">
    <source>
        <dbReference type="EMBL" id="GAU51566.1"/>
    </source>
</evidence>
<accession>A0A2Z6P709</accession>
<dbReference type="EMBL" id="DF975240">
    <property type="protein sequence ID" value="GAU51566.1"/>
    <property type="molecule type" value="Genomic_DNA"/>
</dbReference>
<dbReference type="Proteomes" id="UP000242715">
    <property type="component" value="Unassembled WGS sequence"/>
</dbReference>
<feature type="chain" id="PRO_5016296715" evidence="1">
    <location>
        <begin position="30"/>
        <end position="74"/>
    </location>
</feature>
<reference evidence="3" key="1">
    <citation type="journal article" date="2017" name="Front. Plant Sci.">
        <title>Climate Clever Clovers: New Paradigm to Reduce the Environmental Footprint of Ruminants by Breeding Low Methanogenic Forages Utilizing Haplotype Variation.</title>
        <authorList>
            <person name="Kaur P."/>
            <person name="Appels R."/>
            <person name="Bayer P.E."/>
            <person name="Keeble-Gagnere G."/>
            <person name="Wang J."/>
            <person name="Hirakawa H."/>
            <person name="Shirasawa K."/>
            <person name="Vercoe P."/>
            <person name="Stefanova K."/>
            <person name="Durmic Z."/>
            <person name="Nichols P."/>
            <person name="Revell C."/>
            <person name="Isobe S.N."/>
            <person name="Edwards D."/>
            <person name="Erskine W."/>
        </authorList>
    </citation>
    <scope>NUCLEOTIDE SEQUENCE [LARGE SCALE GENOMIC DNA]</scope>
    <source>
        <strain evidence="3">cv. Daliak</strain>
    </source>
</reference>
<name>A0A2Z6P709_TRISU</name>
<proteinExistence type="predicted"/>
<sequence>MALSIKCSNWSRCCCLLILIGGRGGVIMSDDDDDEEIVGVRGGEIRIVIVGVRGGEIGPIGDSLTEKRVTKSDE</sequence>